<evidence type="ECO:0000313" key="2">
    <source>
        <dbReference type="Proteomes" id="UP000533905"/>
    </source>
</evidence>
<evidence type="ECO:0000313" key="1">
    <source>
        <dbReference type="EMBL" id="NNG23560.1"/>
    </source>
</evidence>
<gene>
    <name evidence="1" type="ORF">HGB41_11200</name>
</gene>
<dbReference type="EMBL" id="JABAIV010000003">
    <property type="protein sequence ID" value="NNG23560.1"/>
    <property type="molecule type" value="Genomic_DNA"/>
</dbReference>
<dbReference type="AlphaFoldDB" id="A0A7Y2JZW9"/>
<comment type="caution">
    <text evidence="1">The sequence shown here is derived from an EMBL/GenBank/DDBJ whole genome shotgun (WGS) entry which is preliminary data.</text>
</comment>
<sequence>MRLKRLSIEKQAFILALRDVPVDLNHIKSVPIQSFTVDFGQHGARIGGLQFDWRAHCLATAA</sequence>
<organism evidence="1 2">
    <name type="scientific">Telluria aromaticivorans</name>
    <dbReference type="NCBI Taxonomy" id="2725995"/>
    <lineage>
        <taxon>Bacteria</taxon>
        <taxon>Pseudomonadati</taxon>
        <taxon>Pseudomonadota</taxon>
        <taxon>Betaproteobacteria</taxon>
        <taxon>Burkholderiales</taxon>
        <taxon>Oxalobacteraceae</taxon>
        <taxon>Telluria group</taxon>
        <taxon>Telluria</taxon>
    </lineage>
</organism>
<accession>A0A7Y2JZW9</accession>
<keyword evidence="2" id="KW-1185">Reference proteome</keyword>
<proteinExistence type="predicted"/>
<reference evidence="1 2" key="1">
    <citation type="submission" date="2020-04" db="EMBL/GenBank/DDBJ databases">
        <title>Massilia sp. nov., a cold adapted bacteria isolated from Arctic soil.</title>
        <authorList>
            <person name="Son J."/>
            <person name="Ka J.-O."/>
        </authorList>
    </citation>
    <scope>NUCLEOTIDE SEQUENCE [LARGE SCALE GENOMIC DNA]</scope>
    <source>
        <strain evidence="1 2">ML15P13</strain>
    </source>
</reference>
<name>A0A7Y2JZW9_9BURK</name>
<protein>
    <submittedName>
        <fullName evidence="1">Uncharacterized protein</fullName>
    </submittedName>
</protein>
<dbReference type="Proteomes" id="UP000533905">
    <property type="component" value="Unassembled WGS sequence"/>
</dbReference>
<dbReference type="RefSeq" id="WP_171084228.1">
    <property type="nucleotide sequence ID" value="NZ_JABAIV010000003.1"/>
</dbReference>